<evidence type="ECO:0000313" key="1">
    <source>
        <dbReference type="EMBL" id="CUB00130.1"/>
    </source>
</evidence>
<dbReference type="RefSeq" id="WP_055451612.1">
    <property type="nucleotide sequence ID" value="NZ_CYHF01000011.1"/>
</dbReference>
<evidence type="ECO:0000313" key="2">
    <source>
        <dbReference type="Proteomes" id="UP000183649"/>
    </source>
</evidence>
<dbReference type="EMBL" id="CYHF01000011">
    <property type="protein sequence ID" value="CUB00130.1"/>
    <property type="molecule type" value="Genomic_DNA"/>
</dbReference>
<protein>
    <submittedName>
        <fullName evidence="1">Uncharacterized protein</fullName>
    </submittedName>
</protein>
<dbReference type="OrthoDB" id="574237at2"/>
<gene>
    <name evidence="1" type="ORF">Ga0061069_11164</name>
</gene>
<dbReference type="AlphaFoldDB" id="A0A0K6IAH5"/>
<sequence length="193" mass="21737">MQLPDIRVGDRWVFVTRTQEEAERGDPGLVMANHVTHIGADGEVHVEVQRTNKADSPVLKNIYSRQFDLLSREIVPGEAIEYKPAFPQFVFPLSVGKNWKDTITQSQPEWELHTRLGVSVSVEAEESITVPAGTFHTFRLQGHYTAAQATVMTHYWYAPAAGRAVKGIEDTLSINGVRTRLIYELHSLNRLRG</sequence>
<reference evidence="2" key="1">
    <citation type="submission" date="2015-08" db="EMBL/GenBank/DDBJ databases">
        <authorList>
            <person name="Varghese N."/>
        </authorList>
    </citation>
    <scope>NUCLEOTIDE SEQUENCE [LARGE SCALE GENOMIC DNA]</scope>
    <source>
        <strain evidence="2">DSM 18181</strain>
    </source>
</reference>
<accession>A0A0K6IAH5</accession>
<name>A0A0K6IAH5_9BURK</name>
<proteinExistence type="predicted"/>
<dbReference type="Proteomes" id="UP000183649">
    <property type="component" value="Unassembled WGS sequence"/>
</dbReference>
<keyword evidence="2" id="KW-1185">Reference proteome</keyword>
<organism evidence="1 2">
    <name type="scientific">Thiomonas bhubaneswarensis</name>
    <dbReference type="NCBI Taxonomy" id="339866"/>
    <lineage>
        <taxon>Bacteria</taxon>
        <taxon>Pseudomonadati</taxon>
        <taxon>Pseudomonadota</taxon>
        <taxon>Betaproteobacteria</taxon>
        <taxon>Burkholderiales</taxon>
        <taxon>Thiomonas</taxon>
    </lineage>
</organism>
<dbReference type="Gene3D" id="2.40.360.20">
    <property type="match status" value="1"/>
</dbReference>